<proteinExistence type="predicted"/>
<dbReference type="AlphaFoldDB" id="A0AAV4X8G5"/>
<keyword evidence="2" id="KW-1185">Reference proteome</keyword>
<evidence type="ECO:0000313" key="1">
    <source>
        <dbReference type="EMBL" id="GIY91512.1"/>
    </source>
</evidence>
<gene>
    <name evidence="1" type="ORF">CEXT_565161</name>
</gene>
<evidence type="ECO:0000313" key="2">
    <source>
        <dbReference type="Proteomes" id="UP001054945"/>
    </source>
</evidence>
<protein>
    <submittedName>
        <fullName evidence="1">Uncharacterized protein</fullName>
    </submittedName>
</protein>
<accession>A0AAV4X8G5</accession>
<dbReference type="EMBL" id="BPLR01017424">
    <property type="protein sequence ID" value="GIY91512.1"/>
    <property type="molecule type" value="Genomic_DNA"/>
</dbReference>
<sequence length="112" mass="13186">MKGKLHIAAFCTATEHWKEKLEELKKHAWHKFESYSPDFYACLTTKISLMAEAQKRKMVLGEQADILADKALMFYVTVLQYQYSFMLRKKKEVPVEEFYVSSFTINGTSRYN</sequence>
<comment type="caution">
    <text evidence="1">The sequence shown here is derived from an EMBL/GenBank/DDBJ whole genome shotgun (WGS) entry which is preliminary data.</text>
</comment>
<reference evidence="1 2" key="1">
    <citation type="submission" date="2021-06" db="EMBL/GenBank/DDBJ databases">
        <title>Caerostris extrusa draft genome.</title>
        <authorList>
            <person name="Kono N."/>
            <person name="Arakawa K."/>
        </authorList>
    </citation>
    <scope>NUCLEOTIDE SEQUENCE [LARGE SCALE GENOMIC DNA]</scope>
</reference>
<name>A0AAV4X8G5_CAEEX</name>
<organism evidence="1 2">
    <name type="scientific">Caerostris extrusa</name>
    <name type="common">Bark spider</name>
    <name type="synonym">Caerostris bankana</name>
    <dbReference type="NCBI Taxonomy" id="172846"/>
    <lineage>
        <taxon>Eukaryota</taxon>
        <taxon>Metazoa</taxon>
        <taxon>Ecdysozoa</taxon>
        <taxon>Arthropoda</taxon>
        <taxon>Chelicerata</taxon>
        <taxon>Arachnida</taxon>
        <taxon>Araneae</taxon>
        <taxon>Araneomorphae</taxon>
        <taxon>Entelegynae</taxon>
        <taxon>Araneoidea</taxon>
        <taxon>Araneidae</taxon>
        <taxon>Caerostris</taxon>
    </lineage>
</organism>
<dbReference type="Proteomes" id="UP001054945">
    <property type="component" value="Unassembled WGS sequence"/>
</dbReference>